<organism evidence="1 2">
    <name type="scientific">Parthenolecanium corni</name>
    <dbReference type="NCBI Taxonomy" id="536013"/>
    <lineage>
        <taxon>Eukaryota</taxon>
        <taxon>Metazoa</taxon>
        <taxon>Ecdysozoa</taxon>
        <taxon>Arthropoda</taxon>
        <taxon>Hexapoda</taxon>
        <taxon>Insecta</taxon>
        <taxon>Pterygota</taxon>
        <taxon>Neoptera</taxon>
        <taxon>Paraneoptera</taxon>
        <taxon>Hemiptera</taxon>
        <taxon>Sternorrhyncha</taxon>
        <taxon>Coccoidea</taxon>
        <taxon>Coccidae</taxon>
        <taxon>Parthenolecanium</taxon>
    </lineage>
</organism>
<dbReference type="Proteomes" id="UP001367676">
    <property type="component" value="Unassembled WGS sequence"/>
</dbReference>
<evidence type="ECO:0000313" key="1">
    <source>
        <dbReference type="EMBL" id="KAK7573998.1"/>
    </source>
</evidence>
<dbReference type="AlphaFoldDB" id="A0AAN9T514"/>
<accession>A0AAN9T514</accession>
<reference evidence="1 2" key="1">
    <citation type="submission" date="2024-03" db="EMBL/GenBank/DDBJ databases">
        <title>Adaptation during the transition from Ophiocordyceps entomopathogen to insect associate is accompanied by gene loss and intensified selection.</title>
        <authorList>
            <person name="Ward C.M."/>
            <person name="Onetto C.A."/>
            <person name="Borneman A.R."/>
        </authorList>
    </citation>
    <scope>NUCLEOTIDE SEQUENCE [LARGE SCALE GENOMIC DNA]</scope>
    <source>
        <strain evidence="1">AWRI1</strain>
        <tissue evidence="1">Single Adult Female</tissue>
    </source>
</reference>
<comment type="caution">
    <text evidence="1">The sequence shown here is derived from an EMBL/GenBank/DDBJ whole genome shotgun (WGS) entry which is preliminary data.</text>
</comment>
<sequence length="67" mass="7167">MGGVPKFCGHDPPIVALLVLGMIAGGARFVKASIPGDDEGTPSYRLFSSDSRLVKLRPATRAMIFDY</sequence>
<keyword evidence="2" id="KW-1185">Reference proteome</keyword>
<gene>
    <name evidence="1" type="ORF">V9T40_011189</name>
</gene>
<dbReference type="EMBL" id="JBBCAQ010000037">
    <property type="protein sequence ID" value="KAK7573998.1"/>
    <property type="molecule type" value="Genomic_DNA"/>
</dbReference>
<protein>
    <submittedName>
        <fullName evidence="1">Uncharacterized protein</fullName>
    </submittedName>
</protein>
<proteinExistence type="predicted"/>
<evidence type="ECO:0000313" key="2">
    <source>
        <dbReference type="Proteomes" id="UP001367676"/>
    </source>
</evidence>
<name>A0AAN9T514_9HEMI</name>